<dbReference type="EMBL" id="AOPZ01000430">
    <property type="protein sequence ID" value="EPH40274.1"/>
    <property type="molecule type" value="Genomic_DNA"/>
</dbReference>
<evidence type="ECO:0000256" key="1">
    <source>
        <dbReference type="SAM" id="MobiDB-lite"/>
    </source>
</evidence>
<name>S3ZCC4_9ACTN</name>
<reference evidence="2 3" key="1">
    <citation type="submission" date="2013-02" db="EMBL/GenBank/DDBJ databases">
        <title>Draft Genome Sequence of Streptomyces aurantiacus, Which Produces Setomimycin.</title>
        <authorList>
            <person name="Gruening B.A."/>
            <person name="Praeg A."/>
            <person name="Erxleben A."/>
            <person name="Guenther S."/>
            <person name="Mueller M."/>
        </authorList>
    </citation>
    <scope>NUCLEOTIDE SEQUENCE [LARGE SCALE GENOMIC DNA]</scope>
    <source>
        <strain evidence="2 3">JA 4570</strain>
    </source>
</reference>
<dbReference type="AlphaFoldDB" id="S3ZCC4"/>
<organism evidence="2 3">
    <name type="scientific">Streptomyces aurantiacus JA 4570</name>
    <dbReference type="NCBI Taxonomy" id="1286094"/>
    <lineage>
        <taxon>Bacteria</taxon>
        <taxon>Bacillati</taxon>
        <taxon>Actinomycetota</taxon>
        <taxon>Actinomycetes</taxon>
        <taxon>Kitasatosporales</taxon>
        <taxon>Streptomycetaceae</taxon>
        <taxon>Streptomyces</taxon>
        <taxon>Streptomyces aurantiacus group</taxon>
    </lineage>
</organism>
<dbReference type="PATRIC" id="fig|1286094.4.peg.6615"/>
<protein>
    <submittedName>
        <fullName evidence="2">Uncharacterized protein</fullName>
    </submittedName>
</protein>
<dbReference type="Proteomes" id="UP000014629">
    <property type="component" value="Unassembled WGS sequence"/>
</dbReference>
<accession>S3ZCC4</accession>
<gene>
    <name evidence="2" type="ORF">STRAU_6695</name>
</gene>
<proteinExistence type="predicted"/>
<feature type="region of interest" description="Disordered" evidence="1">
    <location>
        <begin position="24"/>
        <end position="56"/>
    </location>
</feature>
<evidence type="ECO:0000313" key="3">
    <source>
        <dbReference type="Proteomes" id="UP000014629"/>
    </source>
</evidence>
<evidence type="ECO:0000313" key="2">
    <source>
        <dbReference type="EMBL" id="EPH40274.1"/>
    </source>
</evidence>
<comment type="caution">
    <text evidence="2">The sequence shown here is derived from an EMBL/GenBank/DDBJ whole genome shotgun (WGS) entry which is preliminary data.</text>
</comment>
<sequence>MGSSGCFGCGQADARRIIWPRLTGHTPVSPIRHSDQHTTRGIGYPIPTRGMHRRTR</sequence>
<keyword evidence="3" id="KW-1185">Reference proteome</keyword>